<dbReference type="Gramene" id="KXG36670">
    <property type="protein sequence ID" value="KXG36670"/>
    <property type="gene ID" value="SORBI_3002G371800"/>
</dbReference>
<dbReference type="EMBL" id="CM000761">
    <property type="protein sequence ID" value="OQU90242.1"/>
    <property type="molecule type" value="Genomic_DNA"/>
</dbReference>
<sequence>MAADSAAIKSTFFHPQHLLTRYHYTDASTHSCAACELTVTGAGYSCDECGFNIHEACLSLPLLVDFDGHPGHHLTLTRLGASRWCDACRETSGAGRYMYLCAACNYDVHPRCTSLVAAQQGERRRRRRGKTRTVIKVGVIGFRVVDLLTGGFMSPVLDIIDAAVGN</sequence>
<keyword evidence="1" id="KW-0479">Metal-binding</keyword>
<dbReference type="OMA" id="FDAHEAC"/>
<dbReference type="Gramene" id="OQU90242">
    <property type="protein sequence ID" value="OQU90242"/>
    <property type="gene ID" value="SORBI_3002G371800"/>
</dbReference>
<evidence type="ECO:0000313" key="6">
    <source>
        <dbReference type="EMBL" id="KXG36670.1"/>
    </source>
</evidence>
<dbReference type="PANTHER" id="PTHR47841">
    <property type="entry name" value="DIACYLGLYCEROL KINASE THETA-LIKE-RELATED"/>
    <property type="match status" value="1"/>
</dbReference>
<dbReference type="Gene3D" id="3.30.60.20">
    <property type="match status" value="2"/>
</dbReference>
<dbReference type="EMBL" id="CM000761">
    <property type="protein sequence ID" value="KXG36670.1"/>
    <property type="molecule type" value="Genomic_DNA"/>
</dbReference>
<protein>
    <recommendedName>
        <fullName evidence="5">Phorbol-ester/DAG-type domain-containing protein</fullName>
    </recommendedName>
</protein>
<name>A0A1B6QFJ7_SORBI</name>
<dbReference type="InterPro" id="IPR002219">
    <property type="entry name" value="PKC_DAG/PE"/>
</dbReference>
<feature type="domain" description="Phorbol-ester/DAG-type" evidence="5">
    <location>
        <begin position="16"/>
        <end position="57"/>
    </location>
</feature>
<proteinExistence type="predicted"/>
<dbReference type="STRING" id="4558.A0A1B6QFJ7"/>
<evidence type="ECO:0000256" key="3">
    <source>
        <dbReference type="ARBA" id="ARBA00022833"/>
    </source>
</evidence>
<keyword evidence="2" id="KW-0677">Repeat</keyword>
<dbReference type="InterPro" id="IPR004146">
    <property type="entry name" value="DC1"/>
</dbReference>
<keyword evidence="3" id="KW-0862">Zinc</keyword>
<dbReference type="PANTHER" id="PTHR47841:SF2">
    <property type="entry name" value="OS07G0609800 PROTEIN"/>
    <property type="match status" value="1"/>
</dbReference>
<keyword evidence="4" id="KW-0472">Membrane</keyword>
<organism evidence="6 7">
    <name type="scientific">Sorghum bicolor</name>
    <name type="common">Sorghum</name>
    <name type="synonym">Sorghum vulgare</name>
    <dbReference type="NCBI Taxonomy" id="4558"/>
    <lineage>
        <taxon>Eukaryota</taxon>
        <taxon>Viridiplantae</taxon>
        <taxon>Streptophyta</taxon>
        <taxon>Embryophyta</taxon>
        <taxon>Tracheophyta</taxon>
        <taxon>Spermatophyta</taxon>
        <taxon>Magnoliopsida</taxon>
        <taxon>Liliopsida</taxon>
        <taxon>Poales</taxon>
        <taxon>Poaceae</taxon>
        <taxon>PACMAD clade</taxon>
        <taxon>Panicoideae</taxon>
        <taxon>Andropogonodae</taxon>
        <taxon>Andropogoneae</taxon>
        <taxon>Sorghinae</taxon>
        <taxon>Sorghum</taxon>
    </lineage>
</organism>
<dbReference type="GO" id="GO:0046872">
    <property type="term" value="F:metal ion binding"/>
    <property type="evidence" value="ECO:0007669"/>
    <property type="project" value="UniProtKB-KW"/>
</dbReference>
<gene>
    <name evidence="6" type="ORF">SORBI_3002G371800</name>
</gene>
<dbReference type="PROSITE" id="PS50081">
    <property type="entry name" value="ZF_DAG_PE_2"/>
    <property type="match status" value="2"/>
</dbReference>
<dbReference type="InterPro" id="IPR046349">
    <property type="entry name" value="C1-like_sf"/>
</dbReference>
<dbReference type="AlphaFoldDB" id="A0A1B6QFJ7"/>
<keyword evidence="4" id="KW-1133">Transmembrane helix</keyword>
<dbReference type="Pfam" id="PF03107">
    <property type="entry name" value="C1_2"/>
    <property type="match status" value="2"/>
</dbReference>
<dbReference type="SMART" id="SM00109">
    <property type="entry name" value="C1"/>
    <property type="match status" value="2"/>
</dbReference>
<dbReference type="Proteomes" id="UP000000768">
    <property type="component" value="Chromosome 2"/>
</dbReference>
<reference evidence="7" key="3">
    <citation type="journal article" date="2018" name="Plant J.">
        <title>The Sorghum bicolor reference genome: improved assembly, gene annotations, a transcriptome atlas, and signatures of genome organization.</title>
        <authorList>
            <person name="McCormick R.F."/>
            <person name="Truong S.K."/>
            <person name="Sreedasyam A."/>
            <person name="Jenkins J."/>
            <person name="Shu S."/>
            <person name="Sims D."/>
            <person name="Kennedy M."/>
            <person name="Amirebrahimi M."/>
            <person name="Weers B.D."/>
            <person name="McKinley B."/>
            <person name="Mattison A."/>
            <person name="Morishige D.T."/>
            <person name="Grimwood J."/>
            <person name="Schmutz J."/>
            <person name="Mullet J.E."/>
        </authorList>
    </citation>
    <scope>NUCLEOTIDE SEQUENCE [LARGE SCALE GENOMIC DNA]</scope>
    <source>
        <strain evidence="7">cv. BTx623</strain>
    </source>
</reference>
<evidence type="ECO:0000256" key="4">
    <source>
        <dbReference type="SAM" id="Phobius"/>
    </source>
</evidence>
<keyword evidence="7" id="KW-1185">Reference proteome</keyword>
<keyword evidence="4" id="KW-0812">Transmembrane</keyword>
<evidence type="ECO:0000256" key="1">
    <source>
        <dbReference type="ARBA" id="ARBA00022723"/>
    </source>
</evidence>
<dbReference type="InParanoid" id="A0A1B6QFJ7"/>
<dbReference type="eggNOG" id="ENOG502T1V0">
    <property type="taxonomic scope" value="Eukaryota"/>
</dbReference>
<accession>A0A1B6QFJ7</accession>
<evidence type="ECO:0000259" key="5">
    <source>
        <dbReference type="PROSITE" id="PS50081"/>
    </source>
</evidence>
<reference evidence="6" key="2">
    <citation type="submission" date="2017-02" db="EMBL/GenBank/DDBJ databases">
        <title>WGS assembly of Sorghum bicolor.</title>
        <authorList>
            <person name="Paterson A."/>
            <person name="Mullet J."/>
            <person name="Bowers J."/>
            <person name="Bruggmann R."/>
            <person name="Dubchak I."/>
            <person name="Grimwood J."/>
            <person name="Gundlach H."/>
            <person name="Haberer G."/>
            <person name="Hellsten U."/>
            <person name="Mitros T."/>
            <person name="Poliakov A."/>
            <person name="Schmutz J."/>
            <person name="Spannagl M."/>
            <person name="Tang H."/>
            <person name="Wang X."/>
            <person name="Wicker T."/>
            <person name="Bharti A."/>
            <person name="Chapman J."/>
            <person name="Feltus F."/>
            <person name="Gowik U."/>
            <person name="Grigoriev I."/>
            <person name="Lyons E."/>
            <person name="Maher C."/>
            <person name="Martis M."/>
            <person name="Narechania A."/>
            <person name="Otillar R."/>
            <person name="Penning B."/>
            <person name="Salamov A."/>
            <person name="Wang Y."/>
            <person name="Zhang L."/>
            <person name="Carpita N."/>
            <person name="Freeling M."/>
            <person name="Gingle A."/>
            <person name="Hash C."/>
            <person name="Keller B."/>
            <person name="Klein P."/>
            <person name="Kresovich S."/>
            <person name="Mccann M."/>
            <person name="Ming R."/>
            <person name="Peterson D."/>
            <person name="Rahman M."/>
            <person name="Ware D."/>
            <person name="Westhoff P."/>
            <person name="Mayer K."/>
            <person name="Messing J."/>
            <person name="Sims D."/>
            <person name="Jenkins J."/>
            <person name="Shu S."/>
            <person name="Rokhsar D."/>
        </authorList>
    </citation>
    <scope>NUCLEOTIDE SEQUENCE</scope>
</reference>
<dbReference type="SUPFAM" id="SSF57889">
    <property type="entry name" value="Cysteine-rich domain"/>
    <property type="match status" value="1"/>
</dbReference>
<feature type="domain" description="Phorbol-ester/DAG-type" evidence="5">
    <location>
        <begin position="71"/>
        <end position="120"/>
    </location>
</feature>
<evidence type="ECO:0000313" key="7">
    <source>
        <dbReference type="Proteomes" id="UP000000768"/>
    </source>
</evidence>
<reference evidence="6 7" key="1">
    <citation type="journal article" date="2009" name="Nature">
        <title>The Sorghum bicolor genome and the diversification of grasses.</title>
        <authorList>
            <person name="Paterson A.H."/>
            <person name="Bowers J.E."/>
            <person name="Bruggmann R."/>
            <person name="Dubchak I."/>
            <person name="Grimwood J."/>
            <person name="Gundlach H."/>
            <person name="Haberer G."/>
            <person name="Hellsten U."/>
            <person name="Mitros T."/>
            <person name="Poliakov A."/>
            <person name="Schmutz J."/>
            <person name="Spannagl M."/>
            <person name="Tang H."/>
            <person name="Wang X."/>
            <person name="Wicker T."/>
            <person name="Bharti A.K."/>
            <person name="Chapman J."/>
            <person name="Feltus F.A."/>
            <person name="Gowik U."/>
            <person name="Grigoriev I.V."/>
            <person name="Lyons E."/>
            <person name="Maher C.A."/>
            <person name="Martis M."/>
            <person name="Narechania A."/>
            <person name="Otillar R.P."/>
            <person name="Penning B.W."/>
            <person name="Salamov A.A."/>
            <person name="Wang Y."/>
            <person name="Zhang L."/>
            <person name="Carpita N.C."/>
            <person name="Freeling M."/>
            <person name="Gingle A.R."/>
            <person name="Hash C.T."/>
            <person name="Keller B."/>
            <person name="Klein P."/>
            <person name="Kresovich S."/>
            <person name="McCann M.C."/>
            <person name="Ming R."/>
            <person name="Peterson D.G."/>
            <person name="Mehboob-ur-Rahman"/>
            <person name="Ware D."/>
            <person name="Westhoff P."/>
            <person name="Mayer K.F."/>
            <person name="Messing J."/>
            <person name="Rokhsar D.S."/>
        </authorList>
    </citation>
    <scope>NUCLEOTIDE SEQUENCE [LARGE SCALE GENOMIC DNA]</scope>
    <source>
        <strain evidence="7">cv. BTx623</strain>
    </source>
</reference>
<evidence type="ECO:0000256" key="2">
    <source>
        <dbReference type="ARBA" id="ARBA00022737"/>
    </source>
</evidence>
<feature type="transmembrane region" description="Helical" evidence="4">
    <location>
        <begin position="133"/>
        <end position="153"/>
    </location>
</feature>